<dbReference type="STRING" id="128403.WA1_33115"/>
<dbReference type="SUPFAM" id="SSF52833">
    <property type="entry name" value="Thioredoxin-like"/>
    <property type="match status" value="1"/>
</dbReference>
<accession>A0A139X2D7</accession>
<dbReference type="InterPro" id="IPR005442">
    <property type="entry name" value="GST_omega"/>
</dbReference>
<name>A0A139X2D7_9CYAN</name>
<keyword evidence="5" id="KW-1185">Reference proteome</keyword>
<dbReference type="SFLD" id="SFLDG00358">
    <property type="entry name" value="Main_(cytGST)"/>
    <property type="match status" value="1"/>
</dbReference>
<dbReference type="InterPro" id="IPR050983">
    <property type="entry name" value="GST_Omega/HSP26"/>
</dbReference>
<dbReference type="GO" id="GO:0045174">
    <property type="term" value="F:glutathione dehydrogenase (ascorbate) activity"/>
    <property type="evidence" value="ECO:0007669"/>
    <property type="project" value="UniProtKB-ARBA"/>
</dbReference>
<evidence type="ECO:0000259" key="3">
    <source>
        <dbReference type="PROSITE" id="PS50405"/>
    </source>
</evidence>
<evidence type="ECO:0000313" key="4">
    <source>
        <dbReference type="EMBL" id="KYC38858.1"/>
    </source>
</evidence>
<dbReference type="PANTHER" id="PTHR43968:SF6">
    <property type="entry name" value="GLUTATHIONE S-TRANSFERASE OMEGA"/>
    <property type="match status" value="1"/>
</dbReference>
<keyword evidence="1" id="KW-0560">Oxidoreductase</keyword>
<dbReference type="EMBL" id="ANNX02000036">
    <property type="protein sequence ID" value="KYC38858.1"/>
    <property type="molecule type" value="Genomic_DNA"/>
</dbReference>
<dbReference type="PROSITE" id="PS50405">
    <property type="entry name" value="GST_CTER"/>
    <property type="match status" value="1"/>
</dbReference>
<dbReference type="SFLD" id="SFLDS00019">
    <property type="entry name" value="Glutathione_Transferase_(cytos"/>
    <property type="match status" value="1"/>
</dbReference>
<dbReference type="Proteomes" id="UP000076925">
    <property type="component" value="Unassembled WGS sequence"/>
</dbReference>
<organism evidence="4 5">
    <name type="scientific">Scytonema hofmannii PCC 7110</name>
    <dbReference type="NCBI Taxonomy" id="128403"/>
    <lineage>
        <taxon>Bacteria</taxon>
        <taxon>Bacillati</taxon>
        <taxon>Cyanobacteriota</taxon>
        <taxon>Cyanophyceae</taxon>
        <taxon>Nostocales</taxon>
        <taxon>Scytonemataceae</taxon>
        <taxon>Scytonema</taxon>
    </lineage>
</organism>
<dbReference type="GO" id="GO:0004364">
    <property type="term" value="F:glutathione transferase activity"/>
    <property type="evidence" value="ECO:0007669"/>
    <property type="project" value="InterPro"/>
</dbReference>
<gene>
    <name evidence="4" type="ORF">WA1_33115</name>
</gene>
<dbReference type="Gene3D" id="3.40.30.10">
    <property type="entry name" value="Glutaredoxin"/>
    <property type="match status" value="1"/>
</dbReference>
<dbReference type="InterPro" id="IPR040079">
    <property type="entry name" value="Glutathione_S-Trfase"/>
</dbReference>
<proteinExistence type="predicted"/>
<dbReference type="GO" id="GO:0005737">
    <property type="term" value="C:cytoplasm"/>
    <property type="evidence" value="ECO:0007669"/>
    <property type="project" value="InterPro"/>
</dbReference>
<dbReference type="InterPro" id="IPR004045">
    <property type="entry name" value="Glutathione_S-Trfase_N"/>
</dbReference>
<dbReference type="CDD" id="cd00570">
    <property type="entry name" value="GST_N_family"/>
    <property type="match status" value="1"/>
</dbReference>
<protein>
    <submittedName>
        <fullName evidence="4">Glutathione S-transferase</fullName>
    </submittedName>
</protein>
<evidence type="ECO:0000313" key="5">
    <source>
        <dbReference type="Proteomes" id="UP000076925"/>
    </source>
</evidence>
<sequence>MSNIELYFAKASTFSQRTRVVVLEKRIDFTPIEIDLQNKPEGFTRISRYGKVPAIKHGDIEIYESAIINEYLEEVFPEPPLLPQTPGEKAIARIWIDYANTRLVPAFSKFLRSKETNEQEQGRREFTEALLYIEEEGLGKLSGSGSYWLGDKFSLVDISFYPWFERLPLLTHFRKFTLPTETPRLQKWWNVVRDRESIRAVANPESYYLERFAKILGEPAVVGGAQK</sequence>
<dbReference type="InterPro" id="IPR036282">
    <property type="entry name" value="Glutathione-S-Trfase_C_sf"/>
</dbReference>
<dbReference type="InterPro" id="IPR036249">
    <property type="entry name" value="Thioredoxin-like_sf"/>
</dbReference>
<dbReference type="Pfam" id="PF13417">
    <property type="entry name" value="GST_N_3"/>
    <property type="match status" value="1"/>
</dbReference>
<dbReference type="Pfam" id="PF13410">
    <property type="entry name" value="GST_C_2"/>
    <property type="match status" value="1"/>
</dbReference>
<dbReference type="PANTHER" id="PTHR43968">
    <property type="match status" value="1"/>
</dbReference>
<feature type="domain" description="GST C-terminal" evidence="3">
    <location>
        <begin position="85"/>
        <end position="216"/>
    </location>
</feature>
<evidence type="ECO:0000259" key="2">
    <source>
        <dbReference type="PROSITE" id="PS50404"/>
    </source>
</evidence>
<dbReference type="OrthoDB" id="508763at2"/>
<dbReference type="AlphaFoldDB" id="A0A139X2D7"/>
<evidence type="ECO:0000256" key="1">
    <source>
        <dbReference type="ARBA" id="ARBA00023002"/>
    </source>
</evidence>
<dbReference type="RefSeq" id="WP_017749778.1">
    <property type="nucleotide sequence ID" value="NZ_KQ976354.1"/>
</dbReference>
<dbReference type="Gene3D" id="1.20.1050.10">
    <property type="match status" value="1"/>
</dbReference>
<dbReference type="InterPro" id="IPR010987">
    <property type="entry name" value="Glutathione-S-Trfase_C-like"/>
</dbReference>
<dbReference type="PRINTS" id="PR01625">
    <property type="entry name" value="GSTRNSFRASEO"/>
</dbReference>
<keyword evidence="4" id="KW-0808">Transferase</keyword>
<dbReference type="SUPFAM" id="SSF47616">
    <property type="entry name" value="GST C-terminal domain-like"/>
    <property type="match status" value="1"/>
</dbReference>
<comment type="caution">
    <text evidence="4">The sequence shown here is derived from an EMBL/GenBank/DDBJ whole genome shotgun (WGS) entry which is preliminary data.</text>
</comment>
<feature type="domain" description="GST N-terminal" evidence="2">
    <location>
        <begin position="2"/>
        <end position="80"/>
    </location>
</feature>
<reference evidence="4 5" key="1">
    <citation type="journal article" date="2013" name="Genome Biol. Evol.">
        <title>Genomes of Stigonematalean cyanobacteria (subsection V) and the evolution of oxygenic photosynthesis from prokaryotes to plastids.</title>
        <authorList>
            <person name="Dagan T."/>
            <person name="Roettger M."/>
            <person name="Stucken K."/>
            <person name="Landan G."/>
            <person name="Koch R."/>
            <person name="Major P."/>
            <person name="Gould S.B."/>
            <person name="Goremykin V.V."/>
            <person name="Rippka R."/>
            <person name="Tandeau de Marsac N."/>
            <person name="Gugger M."/>
            <person name="Lockhart P.J."/>
            <person name="Allen J.F."/>
            <person name="Brune I."/>
            <person name="Maus I."/>
            <person name="Puhler A."/>
            <person name="Martin W.F."/>
        </authorList>
    </citation>
    <scope>NUCLEOTIDE SEQUENCE [LARGE SCALE GENOMIC DNA]</scope>
    <source>
        <strain evidence="4 5">PCC 7110</strain>
    </source>
</reference>
<dbReference type="PROSITE" id="PS50404">
    <property type="entry name" value="GST_NTER"/>
    <property type="match status" value="1"/>
</dbReference>